<dbReference type="InterPro" id="IPR045161">
    <property type="entry name" value="Utp18"/>
</dbReference>
<comment type="caution">
    <text evidence="8">The sequence shown here is derived from an EMBL/GenBank/DDBJ whole genome shotgun (WGS) entry which is preliminary data.</text>
</comment>
<dbReference type="SUPFAM" id="SSF50978">
    <property type="entry name" value="WD40 repeat-like"/>
    <property type="match status" value="1"/>
</dbReference>
<evidence type="ECO:0000256" key="4">
    <source>
        <dbReference type="ARBA" id="ARBA00022737"/>
    </source>
</evidence>
<keyword evidence="2" id="KW-0698">rRNA processing</keyword>
<gene>
    <name evidence="8" type="ORF">AYI69_g713</name>
</gene>
<evidence type="ECO:0000313" key="9">
    <source>
        <dbReference type="Proteomes" id="UP000187429"/>
    </source>
</evidence>
<keyword evidence="9" id="KW-1185">Reference proteome</keyword>
<evidence type="ECO:0000313" key="8">
    <source>
        <dbReference type="EMBL" id="OMJ29762.1"/>
    </source>
</evidence>
<dbReference type="InterPro" id="IPR036322">
    <property type="entry name" value="WD40_repeat_dom_sf"/>
</dbReference>
<evidence type="ECO:0000256" key="7">
    <source>
        <dbReference type="SAM" id="MobiDB-lite"/>
    </source>
</evidence>
<proteinExistence type="inferred from homology"/>
<evidence type="ECO:0000256" key="2">
    <source>
        <dbReference type="ARBA" id="ARBA00022552"/>
    </source>
</evidence>
<dbReference type="EMBL" id="LSSM01000188">
    <property type="protein sequence ID" value="OMJ29762.1"/>
    <property type="molecule type" value="Genomic_DNA"/>
</dbReference>
<name>A0A1R1YS95_9FUNG</name>
<comment type="subcellular location">
    <subcellularLocation>
        <location evidence="1">Nucleus</location>
        <location evidence="1">Nucleolus</location>
    </subcellularLocation>
</comment>
<accession>A0A1R1YS95</accession>
<feature type="region of interest" description="Disordered" evidence="7">
    <location>
        <begin position="194"/>
        <end position="220"/>
    </location>
</feature>
<dbReference type="AlphaFoldDB" id="A0A1R1YS95"/>
<feature type="region of interest" description="Disordered" evidence="7">
    <location>
        <begin position="121"/>
        <end position="142"/>
    </location>
</feature>
<dbReference type="PANTHER" id="PTHR18359:SF0">
    <property type="entry name" value="U3 SMALL NUCLEOLAR RNA-ASSOCIATED PROTEIN 18 HOMOLOG"/>
    <property type="match status" value="1"/>
</dbReference>
<keyword evidence="4" id="KW-0677">Repeat</keyword>
<dbReference type="InterPro" id="IPR001680">
    <property type="entry name" value="WD40_rpt"/>
</dbReference>
<dbReference type="Proteomes" id="UP000187429">
    <property type="component" value="Unassembled WGS sequence"/>
</dbReference>
<feature type="compositionally biased region" description="Acidic residues" evidence="7">
    <location>
        <begin position="200"/>
        <end position="212"/>
    </location>
</feature>
<keyword evidence="5" id="KW-0539">Nucleus</keyword>
<comment type="similarity">
    <text evidence="6">Belongs to the WD repeat UTP18 family.</text>
</comment>
<dbReference type="InterPro" id="IPR015943">
    <property type="entry name" value="WD40/YVTN_repeat-like_dom_sf"/>
</dbReference>
<dbReference type="SMART" id="SM00320">
    <property type="entry name" value="WD40"/>
    <property type="match status" value="5"/>
</dbReference>
<dbReference type="Gene3D" id="2.130.10.10">
    <property type="entry name" value="YVTN repeat-like/Quinoprotein amine dehydrogenase"/>
    <property type="match status" value="1"/>
</dbReference>
<evidence type="ECO:0000256" key="1">
    <source>
        <dbReference type="ARBA" id="ARBA00004604"/>
    </source>
</evidence>
<dbReference type="GO" id="GO:0032040">
    <property type="term" value="C:small-subunit processome"/>
    <property type="evidence" value="ECO:0007669"/>
    <property type="project" value="TreeGrafter"/>
</dbReference>
<organism evidence="8 9">
    <name type="scientific">Smittium culicis</name>
    <dbReference type="NCBI Taxonomy" id="133412"/>
    <lineage>
        <taxon>Eukaryota</taxon>
        <taxon>Fungi</taxon>
        <taxon>Fungi incertae sedis</taxon>
        <taxon>Zoopagomycota</taxon>
        <taxon>Kickxellomycotina</taxon>
        <taxon>Harpellomycetes</taxon>
        <taxon>Harpellales</taxon>
        <taxon>Legeriomycetaceae</taxon>
        <taxon>Smittium</taxon>
    </lineage>
</organism>
<dbReference type="GO" id="GO:0006364">
    <property type="term" value="P:rRNA processing"/>
    <property type="evidence" value="ECO:0007669"/>
    <property type="project" value="UniProtKB-KW"/>
</dbReference>
<reference evidence="9" key="1">
    <citation type="submission" date="2017-01" db="EMBL/GenBank/DDBJ databases">
        <authorList>
            <person name="Wang Y."/>
            <person name="White M."/>
            <person name="Kvist S."/>
            <person name="Moncalvo J.-M."/>
        </authorList>
    </citation>
    <scope>NUCLEOTIDE SEQUENCE [LARGE SCALE GENOMIC DNA]</scope>
    <source>
        <strain evidence="9">ID-206-W2</strain>
    </source>
</reference>
<protein>
    <submittedName>
        <fullName evidence="8">U3 small nucleolar RNA-associated protein 18-like protein</fullName>
    </submittedName>
</protein>
<evidence type="ECO:0000256" key="5">
    <source>
        <dbReference type="ARBA" id="ARBA00023242"/>
    </source>
</evidence>
<dbReference type="PANTHER" id="PTHR18359">
    <property type="entry name" value="WD-REPEAT PROTEIN-RELATED"/>
    <property type="match status" value="1"/>
</dbReference>
<feature type="region of interest" description="Disordered" evidence="7">
    <location>
        <begin position="1"/>
        <end position="27"/>
    </location>
</feature>
<evidence type="ECO:0000256" key="6">
    <source>
        <dbReference type="ARBA" id="ARBA00025767"/>
    </source>
</evidence>
<evidence type="ECO:0000256" key="3">
    <source>
        <dbReference type="ARBA" id="ARBA00022574"/>
    </source>
</evidence>
<dbReference type="OrthoDB" id="1935146at2759"/>
<keyword evidence="3" id="KW-0853">WD repeat</keyword>
<feature type="compositionally biased region" description="Basic and acidic residues" evidence="7">
    <location>
        <begin position="11"/>
        <end position="27"/>
    </location>
</feature>
<sequence>MARKRSTTNKTSEETPRDNHQYPKKIKKDEFSINKYLEKKKQERFPEIARSKLNHDAPKSTEELELESVLFGNDDLISKENLGTQTIEEIQLQELERELQQDQEEPEQDLFVLDTGFDQATVAPNKKKEPKKKSKQEDKKAWADDTAKNVIINLKDKSITRKLAKTAEENEIDSAEYEQRLRERYLKIHPVPGWAAAKDSDDEGNSSNDEEYIGQNITTSTKSLRRTKDVPLPQGNLDILRLNNANQVAPSPAAIQQVEFHPNSHVILVGSINRTISLFEVDGKKNAKVQSLYIVDLPITTASFTLGGNQIVMSGNKKYFYSYDIQSGETIKRDNRLIDMYTDSFKKLKVSPDGELIAVMTTSGRILILSSSKTRLITTLYMNGTVYDICFSSTVSPIGEDGTSRVINYLHGIGLDSEVYTFDLSDYRCVSRCKAKEVYKPTCISVSPNNKFFAIGDYSGVLSIFDDSIIKSNSATPVKIFSHLQTPVSDAVFNHDGQILTFFSSSTRDSLKVAHFGSRTVFSNWPTMNTPLGYVKSVAFSPNSGYMAIGNTKGKVLLFKLGYYPNY</sequence>
<dbReference type="GO" id="GO:0034388">
    <property type="term" value="C:Pwp2p-containing subcomplex of 90S preribosome"/>
    <property type="evidence" value="ECO:0007669"/>
    <property type="project" value="TreeGrafter"/>
</dbReference>